<evidence type="ECO:0000256" key="2">
    <source>
        <dbReference type="ARBA" id="ARBA00023315"/>
    </source>
</evidence>
<evidence type="ECO:0000256" key="5">
    <source>
        <dbReference type="SAM" id="MobiDB-lite"/>
    </source>
</evidence>
<reference evidence="7 8" key="1">
    <citation type="submission" date="2024-10" db="EMBL/GenBank/DDBJ databases">
        <title>The Natural Products Discovery Center: Release of the First 8490 Sequenced Strains for Exploring Actinobacteria Biosynthetic Diversity.</title>
        <authorList>
            <person name="Kalkreuter E."/>
            <person name="Kautsar S.A."/>
            <person name="Yang D."/>
            <person name="Bader C.D."/>
            <person name="Teijaro C.N."/>
            <person name="Fluegel L."/>
            <person name="Davis C.M."/>
            <person name="Simpson J.R."/>
            <person name="Lauterbach L."/>
            <person name="Steele A.D."/>
            <person name="Gui C."/>
            <person name="Meng S."/>
            <person name="Li G."/>
            <person name="Viehrig K."/>
            <person name="Ye F."/>
            <person name="Su P."/>
            <person name="Kiefer A.F."/>
            <person name="Nichols A."/>
            <person name="Cepeda A.J."/>
            <person name="Yan W."/>
            <person name="Fan B."/>
            <person name="Jiang Y."/>
            <person name="Adhikari A."/>
            <person name="Zheng C.-J."/>
            <person name="Schuster L."/>
            <person name="Cowan T.M."/>
            <person name="Smanski M.J."/>
            <person name="Chevrette M.G."/>
            <person name="De Carvalho L.P.S."/>
            <person name="Shen B."/>
        </authorList>
    </citation>
    <scope>NUCLEOTIDE SEQUENCE [LARGE SCALE GENOMIC DNA]</scope>
    <source>
        <strain evidence="7 8">NPDC001650</strain>
    </source>
</reference>
<keyword evidence="2 4" id="KW-0012">Acyltransferase</keyword>
<evidence type="ECO:0000313" key="8">
    <source>
        <dbReference type="Proteomes" id="UP001602123"/>
    </source>
</evidence>
<keyword evidence="1 4" id="KW-0808">Transferase</keyword>
<evidence type="ECO:0000259" key="6">
    <source>
        <dbReference type="SMART" id="SM00827"/>
    </source>
</evidence>
<dbReference type="SMART" id="SM00827">
    <property type="entry name" value="PKS_AT"/>
    <property type="match status" value="1"/>
</dbReference>
<evidence type="ECO:0000256" key="4">
    <source>
        <dbReference type="PIRNR" id="PIRNR000446"/>
    </source>
</evidence>
<dbReference type="PANTHER" id="PTHR42681">
    <property type="entry name" value="MALONYL-COA-ACYL CARRIER PROTEIN TRANSACYLASE, MITOCHONDRIAL"/>
    <property type="match status" value="1"/>
</dbReference>
<feature type="domain" description="Malonyl-CoA:ACP transacylase (MAT)" evidence="6">
    <location>
        <begin position="5"/>
        <end position="326"/>
    </location>
</feature>
<dbReference type="Gene3D" id="3.40.366.10">
    <property type="entry name" value="Malonyl-Coenzyme A Acyl Carrier Protein, domain 2"/>
    <property type="match status" value="1"/>
</dbReference>
<dbReference type="PANTHER" id="PTHR42681:SF1">
    <property type="entry name" value="MALONYL-COA-ACYL CARRIER PROTEIN TRANSACYLASE, MITOCHONDRIAL"/>
    <property type="match status" value="1"/>
</dbReference>
<proteinExistence type="inferred from homology"/>
<dbReference type="EMBL" id="JBIAUT010000001">
    <property type="protein sequence ID" value="MFF4214986.1"/>
    <property type="molecule type" value="Genomic_DNA"/>
</dbReference>
<feature type="compositionally biased region" description="Low complexity" evidence="5">
    <location>
        <begin position="308"/>
        <end position="325"/>
    </location>
</feature>
<dbReference type="InterPro" id="IPR050858">
    <property type="entry name" value="Mal-CoA-ACP_Trans/PKS_FabD"/>
</dbReference>
<evidence type="ECO:0000313" key="7">
    <source>
        <dbReference type="EMBL" id="MFF4214986.1"/>
    </source>
</evidence>
<dbReference type="InterPro" id="IPR016035">
    <property type="entry name" value="Acyl_Trfase/lysoPLipase"/>
</dbReference>
<gene>
    <name evidence="7" type="ORF">ACFYZM_01715</name>
</gene>
<name>A0ABW6TQV1_9ACTN</name>
<dbReference type="Pfam" id="PF00698">
    <property type="entry name" value="Acyl_transf_1"/>
    <property type="match status" value="1"/>
</dbReference>
<keyword evidence="8" id="KW-1185">Reference proteome</keyword>
<dbReference type="GO" id="GO:0004314">
    <property type="term" value="F:[acyl-carrier-protein] S-malonyltransferase activity"/>
    <property type="evidence" value="ECO:0007669"/>
    <property type="project" value="UniProtKB-EC"/>
</dbReference>
<accession>A0ABW6TQV1</accession>
<protein>
    <recommendedName>
        <fullName evidence="4">Malonyl CoA-acyl carrier protein transacylase</fullName>
        <ecNumber evidence="4">2.3.1.39</ecNumber>
    </recommendedName>
</protein>
<dbReference type="Proteomes" id="UP001602123">
    <property type="component" value="Unassembled WGS sequence"/>
</dbReference>
<dbReference type="PIRSF" id="PIRSF000446">
    <property type="entry name" value="Mct"/>
    <property type="match status" value="1"/>
</dbReference>
<dbReference type="RefSeq" id="WP_388623300.1">
    <property type="nucleotide sequence ID" value="NZ_JBIAUT010000001.1"/>
</dbReference>
<dbReference type="Gene3D" id="3.30.70.250">
    <property type="entry name" value="Malonyl-CoA ACP transacylase, ACP-binding"/>
    <property type="match status" value="1"/>
</dbReference>
<dbReference type="SUPFAM" id="SSF55048">
    <property type="entry name" value="Probable ACP-binding domain of malonyl-CoA ACP transacylase"/>
    <property type="match status" value="1"/>
</dbReference>
<dbReference type="InterPro" id="IPR001227">
    <property type="entry name" value="Ac_transferase_dom_sf"/>
</dbReference>
<organism evidence="7 8">
    <name type="scientific">Streptomyces nondiastaticus</name>
    <dbReference type="NCBI Taxonomy" id="3154512"/>
    <lineage>
        <taxon>Bacteria</taxon>
        <taxon>Bacillati</taxon>
        <taxon>Actinomycetota</taxon>
        <taxon>Actinomycetes</taxon>
        <taxon>Kitasatosporales</taxon>
        <taxon>Streptomycetaceae</taxon>
        <taxon>Streptomyces</taxon>
    </lineage>
</organism>
<feature type="region of interest" description="Disordered" evidence="5">
    <location>
        <begin position="297"/>
        <end position="334"/>
    </location>
</feature>
<dbReference type="EC" id="2.3.1.39" evidence="4"/>
<evidence type="ECO:0000256" key="3">
    <source>
        <dbReference type="ARBA" id="ARBA00048462"/>
    </source>
</evidence>
<dbReference type="SUPFAM" id="SSF52151">
    <property type="entry name" value="FabD/lysophospholipase-like"/>
    <property type="match status" value="1"/>
</dbReference>
<dbReference type="InterPro" id="IPR014043">
    <property type="entry name" value="Acyl_transferase_dom"/>
</dbReference>
<dbReference type="InterPro" id="IPR016036">
    <property type="entry name" value="Malonyl_transacylase_ACP-bd"/>
</dbReference>
<comment type="caution">
    <text evidence="7">The sequence shown here is derived from an EMBL/GenBank/DDBJ whole genome shotgun (WGS) entry which is preliminary data.</text>
</comment>
<sequence length="334" mass="34268">MTVWMFPGQGAQRAGMARALGDARPLLRRAGEILGTDLAALCLTDPDPDGSPELVQPALFVVGVAAATALLRHDVPPAAVIGHSFGEFAALTAVGALPFETGLRLTALRARAMLRCATTDSAMAAVLGLGEEAVRAVCAEITAGGAEVAISNINSPAQIVLAGERAALDEAGRLCRARGAFRIRPLRVPYAAHTRLMAPAAEELRTALEPVELRSLDAPLISCVTGETTSDPARVKELLVLGMTRTVDFAAAVRAAAAAGHHDFTELGPGSPARLLGLVRAVLPGDAAPGLRLVSSDAEARTPQPFQADRPAPADGPAPAAVVRPSAEGAGHGR</sequence>
<dbReference type="InterPro" id="IPR024925">
    <property type="entry name" value="Malonyl_CoA-ACP_transAc"/>
</dbReference>
<comment type="similarity">
    <text evidence="4">Belongs to the fabD family.</text>
</comment>
<evidence type="ECO:0000256" key="1">
    <source>
        <dbReference type="ARBA" id="ARBA00022679"/>
    </source>
</evidence>
<comment type="catalytic activity">
    <reaction evidence="3 4">
        <text>holo-[ACP] + malonyl-CoA = malonyl-[ACP] + CoA</text>
        <dbReference type="Rhea" id="RHEA:41792"/>
        <dbReference type="Rhea" id="RHEA-COMP:9623"/>
        <dbReference type="Rhea" id="RHEA-COMP:9685"/>
        <dbReference type="ChEBI" id="CHEBI:57287"/>
        <dbReference type="ChEBI" id="CHEBI:57384"/>
        <dbReference type="ChEBI" id="CHEBI:64479"/>
        <dbReference type="ChEBI" id="CHEBI:78449"/>
        <dbReference type="EC" id="2.3.1.39"/>
    </reaction>
</comment>